<evidence type="ECO:0000256" key="5">
    <source>
        <dbReference type="SAM" id="SignalP"/>
    </source>
</evidence>
<dbReference type="GO" id="GO:0046872">
    <property type="term" value="F:metal ion binding"/>
    <property type="evidence" value="ECO:0007669"/>
    <property type="project" value="UniProtKB-KW"/>
</dbReference>
<gene>
    <name evidence="6" type="ORF">AXF14_01335</name>
</gene>
<organism evidence="6 7">
    <name type="scientific">Actinomyces radicidentis</name>
    <dbReference type="NCBI Taxonomy" id="111015"/>
    <lineage>
        <taxon>Bacteria</taxon>
        <taxon>Bacillati</taxon>
        <taxon>Actinomycetota</taxon>
        <taxon>Actinomycetes</taxon>
        <taxon>Actinomycetales</taxon>
        <taxon>Actinomycetaceae</taxon>
        <taxon>Actinomyces</taxon>
    </lineage>
</organism>
<evidence type="ECO:0000256" key="3">
    <source>
        <dbReference type="ARBA" id="ARBA00022729"/>
    </source>
</evidence>
<dbReference type="OrthoDB" id="9785015at2"/>
<feature type="chain" id="PRO_5039506741" evidence="5">
    <location>
        <begin position="22"/>
        <end position="293"/>
    </location>
</feature>
<feature type="signal peptide" evidence="5">
    <location>
        <begin position="1"/>
        <end position="21"/>
    </location>
</feature>
<keyword evidence="3 5" id="KW-0732">Signal</keyword>
<dbReference type="GO" id="GO:0015689">
    <property type="term" value="P:molybdate ion transport"/>
    <property type="evidence" value="ECO:0007669"/>
    <property type="project" value="InterPro"/>
</dbReference>
<feature type="binding site" evidence="4">
    <location>
        <position position="195"/>
    </location>
    <ligand>
        <name>molybdate</name>
        <dbReference type="ChEBI" id="CHEBI:36264"/>
    </ligand>
</feature>
<dbReference type="GO" id="GO:0030973">
    <property type="term" value="F:molybdate ion binding"/>
    <property type="evidence" value="ECO:0007669"/>
    <property type="project" value="TreeGrafter"/>
</dbReference>
<dbReference type="Pfam" id="PF13531">
    <property type="entry name" value="SBP_bac_11"/>
    <property type="match status" value="1"/>
</dbReference>
<dbReference type="Gene3D" id="3.40.190.10">
    <property type="entry name" value="Periplasmic binding protein-like II"/>
    <property type="match status" value="2"/>
</dbReference>
<protein>
    <submittedName>
        <fullName evidence="6">Molybdenum ABC transporter substrate-binding protein</fullName>
    </submittedName>
</protein>
<keyword evidence="7" id="KW-1185">Reference proteome</keyword>
<accession>A0A0X8JCQ4</accession>
<dbReference type="InterPro" id="IPR006311">
    <property type="entry name" value="TAT_signal"/>
</dbReference>
<feature type="binding site" evidence="4">
    <location>
        <position position="66"/>
    </location>
    <ligand>
        <name>molybdate</name>
        <dbReference type="ChEBI" id="CHEBI:36264"/>
    </ligand>
</feature>
<dbReference type="AlphaFoldDB" id="A0A0X8JCQ4"/>
<evidence type="ECO:0000256" key="4">
    <source>
        <dbReference type="PIRSR" id="PIRSR004846-1"/>
    </source>
</evidence>
<keyword evidence="4" id="KW-0500">Molybdenum</keyword>
<dbReference type="PANTHER" id="PTHR30632:SF0">
    <property type="entry name" value="SULFATE-BINDING PROTEIN"/>
    <property type="match status" value="1"/>
</dbReference>
<feature type="binding site" evidence="4">
    <location>
        <position position="94"/>
    </location>
    <ligand>
        <name>molybdate</name>
        <dbReference type="ChEBI" id="CHEBI:36264"/>
    </ligand>
</feature>
<dbReference type="PANTHER" id="PTHR30632">
    <property type="entry name" value="MOLYBDATE-BINDING PERIPLASMIC PROTEIN"/>
    <property type="match status" value="1"/>
</dbReference>
<evidence type="ECO:0000256" key="2">
    <source>
        <dbReference type="ARBA" id="ARBA00022723"/>
    </source>
</evidence>
<comment type="similarity">
    <text evidence="1">Belongs to the bacterial solute-binding protein ModA family.</text>
</comment>
<dbReference type="KEGG" id="ard:AXF14_01335"/>
<dbReference type="Proteomes" id="UP000065220">
    <property type="component" value="Chromosome"/>
</dbReference>
<dbReference type="PROSITE" id="PS51318">
    <property type="entry name" value="TAT"/>
    <property type="match status" value="1"/>
</dbReference>
<reference evidence="7" key="1">
    <citation type="submission" date="2016-02" db="EMBL/GenBank/DDBJ databases">
        <authorList>
            <person name="Holder M.E."/>
            <person name="Ajami N.J."/>
            <person name="Petrosino J.F."/>
        </authorList>
    </citation>
    <scope>NUCLEOTIDE SEQUENCE [LARGE SCALE GENOMIC DNA]</scope>
    <source>
        <strain evidence="7">CCUG 36733</strain>
    </source>
</reference>
<evidence type="ECO:0000313" key="7">
    <source>
        <dbReference type="Proteomes" id="UP000065220"/>
    </source>
</evidence>
<dbReference type="RefSeq" id="WP_067939416.1">
    <property type="nucleotide sequence ID" value="NZ_CP014228.1"/>
</dbReference>
<sequence>MRLSRRVALTTLSIVSAASLAACGGGSSDSSTAAASDAGASSAATSEASDASGAVSGEITVFAAASLQDSFEEIAKDFQAENPDASVTFDFQGSQDLVSALAEGSTADVLATANNSTMKDAADKGLVGEQTEFATNALTLIVPKGNPAGVTGLDSSLDKTDLVICAPEVPCGAAAQKLEKELGVTLNPVSEEQKVTDVRGKVESGEADAGIVYETDATDAGDKVETIALPKNNVINHYPIAVTKDAKNAATAQAFVDYVLSEKGAKVLQDTYGFGAPGAGSGASASASATSTK</sequence>
<dbReference type="PROSITE" id="PS51257">
    <property type="entry name" value="PROKAR_LIPOPROTEIN"/>
    <property type="match status" value="1"/>
</dbReference>
<proteinExistence type="inferred from homology"/>
<evidence type="ECO:0000256" key="1">
    <source>
        <dbReference type="ARBA" id="ARBA00009175"/>
    </source>
</evidence>
<dbReference type="EMBL" id="CP014228">
    <property type="protein sequence ID" value="AMD86485.1"/>
    <property type="molecule type" value="Genomic_DNA"/>
</dbReference>
<feature type="binding site" evidence="4">
    <location>
        <position position="213"/>
    </location>
    <ligand>
        <name>molybdate</name>
        <dbReference type="ChEBI" id="CHEBI:36264"/>
    </ligand>
</feature>
<evidence type="ECO:0000313" key="6">
    <source>
        <dbReference type="EMBL" id="AMD86485.1"/>
    </source>
</evidence>
<name>A0A0X8JCQ4_ACTRD</name>
<dbReference type="PIRSF" id="PIRSF004846">
    <property type="entry name" value="ModA"/>
    <property type="match status" value="1"/>
</dbReference>
<dbReference type="NCBIfam" id="TIGR01256">
    <property type="entry name" value="modA"/>
    <property type="match status" value="1"/>
</dbReference>
<dbReference type="SUPFAM" id="SSF53850">
    <property type="entry name" value="Periplasmic binding protein-like II"/>
    <property type="match status" value="1"/>
</dbReference>
<keyword evidence="2 4" id="KW-0479">Metal-binding</keyword>
<dbReference type="InterPro" id="IPR050682">
    <property type="entry name" value="ModA/WtpA"/>
</dbReference>
<dbReference type="STRING" id="111015.AXF14_01335"/>
<dbReference type="InterPro" id="IPR005950">
    <property type="entry name" value="ModA"/>
</dbReference>